<dbReference type="AlphaFoldDB" id="I1GYA9"/>
<dbReference type="OMA" id="DCHNDMP"/>
<protein>
    <submittedName>
        <fullName evidence="3 4">Uncharacterized protein</fullName>
    </submittedName>
</protein>
<dbReference type="RefSeq" id="XP_024313472.1">
    <property type="nucleotide sequence ID" value="XM_024457704.1"/>
</dbReference>
<dbReference type="FunCoup" id="I1GYA9">
    <property type="interactions" value="702"/>
</dbReference>
<proteinExistence type="predicted"/>
<feature type="signal peptide" evidence="2">
    <location>
        <begin position="1"/>
        <end position="30"/>
    </location>
</feature>
<evidence type="ECO:0000313" key="4">
    <source>
        <dbReference type="EnsemblPlants" id="KQK18149"/>
    </source>
</evidence>
<dbReference type="eggNOG" id="ENOG502SB2M">
    <property type="taxonomic scope" value="Eukaryota"/>
</dbReference>
<dbReference type="Proteomes" id="UP000008810">
    <property type="component" value="Chromosome 1"/>
</dbReference>
<dbReference type="OrthoDB" id="692209at2759"/>
<keyword evidence="5" id="KW-1185">Reference proteome</keyword>
<dbReference type="Gramene" id="KQK18149">
    <property type="protein sequence ID" value="KQK18149"/>
    <property type="gene ID" value="BRADI_1g39130v3"/>
</dbReference>
<organism evidence="4">
    <name type="scientific">Brachypodium distachyon</name>
    <name type="common">Purple false brome</name>
    <name type="synonym">Trachynia distachya</name>
    <dbReference type="NCBI Taxonomy" id="15368"/>
    <lineage>
        <taxon>Eukaryota</taxon>
        <taxon>Viridiplantae</taxon>
        <taxon>Streptophyta</taxon>
        <taxon>Embryophyta</taxon>
        <taxon>Tracheophyta</taxon>
        <taxon>Spermatophyta</taxon>
        <taxon>Magnoliopsida</taxon>
        <taxon>Liliopsida</taxon>
        <taxon>Poales</taxon>
        <taxon>Poaceae</taxon>
        <taxon>BOP clade</taxon>
        <taxon>Pooideae</taxon>
        <taxon>Stipodae</taxon>
        <taxon>Brachypodieae</taxon>
        <taxon>Brachypodium</taxon>
    </lineage>
</organism>
<evidence type="ECO:0000313" key="5">
    <source>
        <dbReference type="Proteomes" id="UP000008810"/>
    </source>
</evidence>
<dbReference type="KEGG" id="bdi:112270046"/>
<reference evidence="4" key="3">
    <citation type="submission" date="2018-08" db="UniProtKB">
        <authorList>
            <consortium name="EnsemblPlants"/>
        </authorList>
    </citation>
    <scope>IDENTIFICATION</scope>
    <source>
        <strain evidence="4">cv. Bd21</strain>
    </source>
</reference>
<dbReference type="GeneID" id="112270046"/>
<keyword evidence="2" id="KW-0732">Signal</keyword>
<evidence type="ECO:0000313" key="3">
    <source>
        <dbReference type="EMBL" id="KQK18149.1"/>
    </source>
</evidence>
<feature type="chain" id="PRO_5014094194" evidence="2">
    <location>
        <begin position="31"/>
        <end position="122"/>
    </location>
</feature>
<dbReference type="EMBL" id="CM000880">
    <property type="protein sequence ID" value="KQK18149.1"/>
    <property type="molecule type" value="Genomic_DNA"/>
</dbReference>
<evidence type="ECO:0000256" key="1">
    <source>
        <dbReference type="SAM" id="MobiDB-lite"/>
    </source>
</evidence>
<sequence>MASPSSARALPLFVLLVIVVLLLSSLSALAASDPPRATLAAGRMRQDFHDATSVAMNDAGRGPISGRRRRRAPRGAGTGAWAFSGMLPRGFAPPSGSSACHNDMPATAAEARFYACGGSGSP</sequence>
<name>I1GYA9_BRADI</name>
<dbReference type="HOGENOM" id="CLU_1910168_0_0_1"/>
<feature type="region of interest" description="Disordered" evidence="1">
    <location>
        <begin position="55"/>
        <end position="80"/>
    </location>
</feature>
<reference evidence="3 4" key="1">
    <citation type="journal article" date="2010" name="Nature">
        <title>Genome sequencing and analysis of the model grass Brachypodium distachyon.</title>
        <authorList>
            <consortium name="International Brachypodium Initiative"/>
        </authorList>
    </citation>
    <scope>NUCLEOTIDE SEQUENCE [LARGE SCALE GENOMIC DNA]</scope>
    <source>
        <strain evidence="3 4">Bd21</strain>
    </source>
</reference>
<reference evidence="3" key="2">
    <citation type="submission" date="2017-06" db="EMBL/GenBank/DDBJ databases">
        <title>WGS assembly of Brachypodium distachyon.</title>
        <authorList>
            <consortium name="The International Brachypodium Initiative"/>
            <person name="Lucas S."/>
            <person name="Harmon-Smith M."/>
            <person name="Lail K."/>
            <person name="Tice H."/>
            <person name="Grimwood J."/>
            <person name="Bruce D."/>
            <person name="Barry K."/>
            <person name="Shu S."/>
            <person name="Lindquist E."/>
            <person name="Wang M."/>
            <person name="Pitluck S."/>
            <person name="Vogel J.P."/>
            <person name="Garvin D.F."/>
            <person name="Mockler T.C."/>
            <person name="Schmutz J."/>
            <person name="Rokhsar D."/>
            <person name="Bevan M.W."/>
        </authorList>
    </citation>
    <scope>NUCLEOTIDE SEQUENCE</scope>
    <source>
        <strain evidence="3">Bd21</strain>
    </source>
</reference>
<evidence type="ECO:0000256" key="2">
    <source>
        <dbReference type="SAM" id="SignalP"/>
    </source>
</evidence>
<gene>
    <name evidence="4" type="primary">LOC112270046</name>
    <name evidence="3" type="ORF">BRADI_1g39130v3</name>
</gene>
<accession>I1GYA9</accession>
<dbReference type="EnsemblPlants" id="KQK18149">
    <property type="protein sequence ID" value="KQK18149"/>
    <property type="gene ID" value="BRADI_1g39130v3"/>
</dbReference>